<evidence type="ECO:0000313" key="1">
    <source>
        <dbReference type="EMBL" id="KAG5468587.1"/>
    </source>
</evidence>
<dbReference type="PANTHER" id="PTHR43084:SF1">
    <property type="entry name" value="PERSULFIDE DIOXYGENASE ETHE1, MITOCHONDRIAL"/>
    <property type="match status" value="1"/>
</dbReference>
<dbReference type="GO" id="GO:0070813">
    <property type="term" value="P:hydrogen sulfide metabolic process"/>
    <property type="evidence" value="ECO:0007669"/>
    <property type="project" value="TreeGrafter"/>
</dbReference>
<accession>A0A836GJ11</accession>
<dbReference type="AlphaFoldDB" id="A0A836GJ11"/>
<dbReference type="Proteomes" id="UP000674179">
    <property type="component" value="Chromosome 34"/>
</dbReference>
<dbReference type="GO" id="GO:0050313">
    <property type="term" value="F:sulfur dioxygenase activity"/>
    <property type="evidence" value="ECO:0007669"/>
    <property type="project" value="TreeGrafter"/>
</dbReference>
<reference evidence="1 2" key="1">
    <citation type="submission" date="2021-02" db="EMBL/GenBank/DDBJ databases">
        <title>Leishmania (Mundinia) enrietti genome sequencing and assembly.</title>
        <authorList>
            <person name="Almutairi H."/>
            <person name="Gatherer D."/>
        </authorList>
    </citation>
    <scope>NUCLEOTIDE SEQUENCE [LARGE SCALE GENOMIC DNA]</scope>
    <source>
        <strain evidence="1">CUR178</strain>
    </source>
</reference>
<dbReference type="KEGG" id="lenr:94168701"/>
<dbReference type="RefSeq" id="XP_067689294.1">
    <property type="nucleotide sequence ID" value="XM_067833191.1"/>
</dbReference>
<gene>
    <name evidence="1" type="ORF">CUR178_01421</name>
</gene>
<proteinExistence type="predicted"/>
<sequence>MLSSPPTSGARRAPFSAGLQVETAETTASLPARPTAAFYPVLIEVAGSMDNAIAREVTATTLLPQPLSATAAVHIHAGRRHSSRGAAVWRRRCRCLGSWAKSRNRGWGKALYCAKERLVRQHDVLSHVALLSTAASWRTAQSQCPRHCCGVDRAVRCVLYRLSAVLGGRSATMELFGVGAAADCHTRAVRRLEDFMAYHFLPLAVTHNCPPSESMPALANTFVLRHYVNEASRTSSFLLVDPFHISASNPADSLVTAVIIDPRAEQLDAYVAGLSRIGATLICAIFTHCYADGASGLNELLVCFPAARVVSGVPLAPAGTTEDVHLSPRVQLRTVRVPAFSPERLLAEIYLSEVLMGLCTGVLRGTDSAPRWDLLNWSAFPREAVHRPAPPASSNGGGGDRYMAVAYSYEALKKYASDPYAPLCGGGAERSWPSRNAVKSSHPDETMEDARGKAEEATADSKGLQRVVLFPTHGGYSNVANQLDLYWAAHLGDLARMKHSRTVIDTLATTAETFARYKKRLPPLPHPSSFDARVEWCIFANYSLCCGRSSRQHAWRSFLVICKTRWSVLLRPFSSKQRTQRPVEGVSRAT</sequence>
<evidence type="ECO:0000313" key="2">
    <source>
        <dbReference type="Proteomes" id="UP000674179"/>
    </source>
</evidence>
<dbReference type="PANTHER" id="PTHR43084">
    <property type="entry name" value="PERSULFIDE DIOXYGENASE ETHE1"/>
    <property type="match status" value="1"/>
</dbReference>
<dbReference type="GeneID" id="94168701"/>
<protein>
    <submittedName>
        <fullName evidence="1">Uncharacterized protein</fullName>
    </submittedName>
</protein>
<organism evidence="1 2">
    <name type="scientific">Leishmania enriettii</name>
    <dbReference type="NCBI Taxonomy" id="5663"/>
    <lineage>
        <taxon>Eukaryota</taxon>
        <taxon>Discoba</taxon>
        <taxon>Euglenozoa</taxon>
        <taxon>Kinetoplastea</taxon>
        <taxon>Metakinetoplastina</taxon>
        <taxon>Trypanosomatida</taxon>
        <taxon>Trypanosomatidae</taxon>
        <taxon>Leishmaniinae</taxon>
        <taxon>Leishmania</taxon>
    </lineage>
</organism>
<name>A0A836GJ11_LEIEN</name>
<dbReference type="EMBL" id="JAFHKP010000034">
    <property type="protein sequence ID" value="KAG5468587.1"/>
    <property type="molecule type" value="Genomic_DNA"/>
</dbReference>
<keyword evidence="2" id="KW-1185">Reference proteome</keyword>
<dbReference type="GO" id="GO:0006749">
    <property type="term" value="P:glutathione metabolic process"/>
    <property type="evidence" value="ECO:0007669"/>
    <property type="project" value="TreeGrafter"/>
</dbReference>
<dbReference type="OrthoDB" id="449487at2759"/>
<dbReference type="InterPro" id="IPR051682">
    <property type="entry name" value="Mito_Persulfide_Diox"/>
</dbReference>
<comment type="caution">
    <text evidence="1">The sequence shown here is derived from an EMBL/GenBank/DDBJ whole genome shotgun (WGS) entry which is preliminary data.</text>
</comment>